<evidence type="ECO:0000256" key="3">
    <source>
        <dbReference type="ARBA" id="ARBA00023163"/>
    </source>
</evidence>
<name>A0A072PVC3_9EURO</name>
<feature type="domain" description="Zn(2)-C6 fungal-type" evidence="6">
    <location>
        <begin position="10"/>
        <end position="38"/>
    </location>
</feature>
<dbReference type="GO" id="GO:0003677">
    <property type="term" value="F:DNA binding"/>
    <property type="evidence" value="ECO:0007669"/>
    <property type="project" value="UniProtKB-KW"/>
</dbReference>
<sequence>MVGVPGKSKGCSTCRRRKKGCDQKRPICGQCVSSGYECGGYNRDRTFILHPATKTVRRAIFLPHSKPSPLALPGSLNRDAVQSQCRSLFWDLYMPQGDCVCRDEHIIRCGHPMNWTEVIQNVAKEDSSLQDAFSALSISRVGQGNKDFRLVHESTRLYGRALKELQLALYDPDRMHSNHVLMACMLLGLYEVFEGPAFNSKSWMAHAQGAARLIELRGPARHQEWDAHHPFLASRIPTLYAAILSRQATYLANEDWLTLPWEKQSRTYFDRLIDLAVHVPGIIEKFDLILDRDQDIEFDLLQVLEECKDLQIKMNMWKDGTKGSAVPRVEKHDPTDSNGYPFETDLWFENHLFVQARVVFYTCSLALAEAVTDIVRALDVRDHKIPDTAEPNPLLELFTPEKHATNICRTIPYCIQPEMSALGANIINFPANLAYAYYQRTGHKSVIKWLVKAFEDVKTRGVHVENILQGLSEISADKDVRIHRWKRASSEDTNEPGSSPGSAQTMSSCTTIFVYEDPSKSYYDASNDPG</sequence>
<dbReference type="SUPFAM" id="SSF57701">
    <property type="entry name" value="Zn2/Cys6 DNA-binding domain"/>
    <property type="match status" value="1"/>
</dbReference>
<evidence type="ECO:0000313" key="8">
    <source>
        <dbReference type="Proteomes" id="UP000027920"/>
    </source>
</evidence>
<evidence type="ECO:0000259" key="6">
    <source>
        <dbReference type="PROSITE" id="PS50048"/>
    </source>
</evidence>
<keyword evidence="1" id="KW-0805">Transcription regulation</keyword>
<gene>
    <name evidence="7" type="ORF">A1O9_01675</name>
</gene>
<evidence type="ECO:0000256" key="1">
    <source>
        <dbReference type="ARBA" id="ARBA00023015"/>
    </source>
</evidence>
<dbReference type="AlphaFoldDB" id="A0A072PVC3"/>
<dbReference type="EMBL" id="AMGV01000001">
    <property type="protein sequence ID" value="KEF63697.1"/>
    <property type="molecule type" value="Genomic_DNA"/>
</dbReference>
<comment type="caution">
    <text evidence="7">The sequence shown here is derived from an EMBL/GenBank/DDBJ whole genome shotgun (WGS) entry which is preliminary data.</text>
</comment>
<organism evidence="7 8">
    <name type="scientific">Exophiala aquamarina CBS 119918</name>
    <dbReference type="NCBI Taxonomy" id="1182545"/>
    <lineage>
        <taxon>Eukaryota</taxon>
        <taxon>Fungi</taxon>
        <taxon>Dikarya</taxon>
        <taxon>Ascomycota</taxon>
        <taxon>Pezizomycotina</taxon>
        <taxon>Eurotiomycetes</taxon>
        <taxon>Chaetothyriomycetidae</taxon>
        <taxon>Chaetothyriales</taxon>
        <taxon>Herpotrichiellaceae</taxon>
        <taxon>Exophiala</taxon>
    </lineage>
</organism>
<keyword evidence="2" id="KW-0238">DNA-binding</keyword>
<dbReference type="InterPro" id="IPR021858">
    <property type="entry name" value="Fun_TF"/>
</dbReference>
<dbReference type="Gene3D" id="4.10.240.10">
    <property type="entry name" value="Zn(2)-C6 fungal-type DNA-binding domain"/>
    <property type="match status" value="1"/>
</dbReference>
<keyword evidence="4" id="KW-0539">Nucleus</keyword>
<dbReference type="GO" id="GO:0008270">
    <property type="term" value="F:zinc ion binding"/>
    <property type="evidence" value="ECO:0007669"/>
    <property type="project" value="InterPro"/>
</dbReference>
<dbReference type="GeneID" id="25276621"/>
<evidence type="ECO:0000256" key="4">
    <source>
        <dbReference type="ARBA" id="ARBA00023242"/>
    </source>
</evidence>
<dbReference type="HOGENOM" id="CLU_021599_2_1_1"/>
<dbReference type="PANTHER" id="PTHR38111">
    <property type="entry name" value="ZN(2)-C6 FUNGAL-TYPE DOMAIN-CONTAINING PROTEIN-RELATED"/>
    <property type="match status" value="1"/>
</dbReference>
<dbReference type="InterPro" id="IPR036864">
    <property type="entry name" value="Zn2-C6_fun-type_DNA-bd_sf"/>
</dbReference>
<dbReference type="PROSITE" id="PS50048">
    <property type="entry name" value="ZN2_CY6_FUNGAL_2"/>
    <property type="match status" value="1"/>
</dbReference>
<feature type="compositionally biased region" description="Polar residues" evidence="5">
    <location>
        <begin position="495"/>
        <end position="508"/>
    </location>
</feature>
<protein>
    <recommendedName>
        <fullName evidence="6">Zn(2)-C6 fungal-type domain-containing protein</fullName>
    </recommendedName>
</protein>
<accession>A0A072PVC3</accession>
<dbReference type="GO" id="GO:0000981">
    <property type="term" value="F:DNA-binding transcription factor activity, RNA polymerase II-specific"/>
    <property type="evidence" value="ECO:0007669"/>
    <property type="project" value="InterPro"/>
</dbReference>
<evidence type="ECO:0000256" key="5">
    <source>
        <dbReference type="SAM" id="MobiDB-lite"/>
    </source>
</evidence>
<keyword evidence="3" id="KW-0804">Transcription</keyword>
<dbReference type="InterPro" id="IPR001138">
    <property type="entry name" value="Zn2Cys6_DnaBD"/>
</dbReference>
<feature type="region of interest" description="Disordered" evidence="5">
    <location>
        <begin position="486"/>
        <end position="508"/>
    </location>
</feature>
<dbReference type="CDD" id="cd00067">
    <property type="entry name" value="GAL4"/>
    <property type="match status" value="1"/>
</dbReference>
<dbReference type="PROSITE" id="PS00463">
    <property type="entry name" value="ZN2_CY6_FUNGAL_1"/>
    <property type="match status" value="1"/>
</dbReference>
<reference evidence="7 8" key="1">
    <citation type="submission" date="2013-03" db="EMBL/GenBank/DDBJ databases">
        <title>The Genome Sequence of Exophiala aquamarina CBS 119918.</title>
        <authorList>
            <consortium name="The Broad Institute Genomics Platform"/>
            <person name="Cuomo C."/>
            <person name="de Hoog S."/>
            <person name="Gorbushina A."/>
            <person name="Walker B."/>
            <person name="Young S.K."/>
            <person name="Zeng Q."/>
            <person name="Gargeya S."/>
            <person name="Fitzgerald M."/>
            <person name="Haas B."/>
            <person name="Abouelleil A."/>
            <person name="Allen A.W."/>
            <person name="Alvarado L."/>
            <person name="Arachchi H.M."/>
            <person name="Berlin A.M."/>
            <person name="Chapman S.B."/>
            <person name="Gainer-Dewar J."/>
            <person name="Goldberg J."/>
            <person name="Griggs A."/>
            <person name="Gujja S."/>
            <person name="Hansen M."/>
            <person name="Howarth C."/>
            <person name="Imamovic A."/>
            <person name="Ireland A."/>
            <person name="Larimer J."/>
            <person name="McCowan C."/>
            <person name="Murphy C."/>
            <person name="Pearson M."/>
            <person name="Poon T.W."/>
            <person name="Priest M."/>
            <person name="Roberts A."/>
            <person name="Saif S."/>
            <person name="Shea T."/>
            <person name="Sisk P."/>
            <person name="Sykes S."/>
            <person name="Wortman J."/>
            <person name="Nusbaum C."/>
            <person name="Birren B."/>
        </authorList>
    </citation>
    <scope>NUCLEOTIDE SEQUENCE [LARGE SCALE GENOMIC DNA]</scope>
    <source>
        <strain evidence="7 8">CBS 119918</strain>
    </source>
</reference>
<keyword evidence="8" id="KW-1185">Reference proteome</keyword>
<dbReference type="RefSeq" id="XP_013266287.1">
    <property type="nucleotide sequence ID" value="XM_013410833.1"/>
</dbReference>
<evidence type="ECO:0000313" key="7">
    <source>
        <dbReference type="EMBL" id="KEF63697.1"/>
    </source>
</evidence>
<dbReference type="Proteomes" id="UP000027920">
    <property type="component" value="Unassembled WGS sequence"/>
</dbReference>
<dbReference type="Pfam" id="PF00172">
    <property type="entry name" value="Zn_clus"/>
    <property type="match status" value="1"/>
</dbReference>
<dbReference type="SMART" id="SM00066">
    <property type="entry name" value="GAL4"/>
    <property type="match status" value="1"/>
</dbReference>
<dbReference type="VEuPathDB" id="FungiDB:A1O9_01675"/>
<dbReference type="OrthoDB" id="3525185at2759"/>
<proteinExistence type="predicted"/>
<dbReference type="InterPro" id="IPR053178">
    <property type="entry name" value="Osmoadaptation_assoc"/>
</dbReference>
<evidence type="ECO:0000256" key="2">
    <source>
        <dbReference type="ARBA" id="ARBA00023125"/>
    </source>
</evidence>
<dbReference type="STRING" id="1182545.A0A072PVC3"/>
<dbReference type="Pfam" id="PF11951">
    <property type="entry name" value="Fungal_trans_2"/>
    <property type="match status" value="1"/>
</dbReference>